<protein>
    <submittedName>
        <fullName evidence="1">Uncharacterized protein</fullName>
    </submittedName>
</protein>
<dbReference type="Proteomes" id="UP000293547">
    <property type="component" value="Unassembled WGS sequence"/>
</dbReference>
<reference evidence="1 2" key="1">
    <citation type="journal article" date="2019" name="bioRxiv">
        <title>Genomics, evolutionary history and diagnostics of the Alternaria alternata species group including apple and Asian pear pathotypes.</title>
        <authorList>
            <person name="Armitage A.D."/>
            <person name="Cockerton H.M."/>
            <person name="Sreenivasaprasad S."/>
            <person name="Woodhall J.W."/>
            <person name="Lane C.R."/>
            <person name="Harrison R.J."/>
            <person name="Clarkson J.P."/>
        </authorList>
    </citation>
    <scope>NUCLEOTIDE SEQUENCE [LARGE SCALE GENOMIC DNA]</scope>
    <source>
        <strain evidence="1 2">FERA 650</strain>
    </source>
</reference>
<accession>A0ACB6G163</accession>
<evidence type="ECO:0000313" key="2">
    <source>
        <dbReference type="Proteomes" id="UP000293547"/>
    </source>
</evidence>
<proteinExistence type="predicted"/>
<comment type="caution">
    <text evidence="1">The sequence shown here is derived from an EMBL/GenBank/DDBJ whole genome shotgun (WGS) entry which is preliminary data.</text>
</comment>
<gene>
    <name evidence="1" type="ORF">AG0111_0g52</name>
</gene>
<keyword evidence="2" id="KW-1185">Reference proteome</keyword>
<evidence type="ECO:0000313" key="1">
    <source>
        <dbReference type="EMBL" id="KAB2110481.1"/>
    </source>
</evidence>
<organism evidence="1 2">
    <name type="scientific">Alternaria gaisen</name>
    <dbReference type="NCBI Taxonomy" id="167740"/>
    <lineage>
        <taxon>Eukaryota</taxon>
        <taxon>Fungi</taxon>
        <taxon>Dikarya</taxon>
        <taxon>Ascomycota</taxon>
        <taxon>Pezizomycotina</taxon>
        <taxon>Dothideomycetes</taxon>
        <taxon>Pleosporomycetidae</taxon>
        <taxon>Pleosporales</taxon>
        <taxon>Pleosporineae</taxon>
        <taxon>Pleosporaceae</taxon>
        <taxon>Alternaria</taxon>
        <taxon>Alternaria sect. Alternaria</taxon>
    </lineage>
</organism>
<name>A0ACB6G163_9PLEO</name>
<sequence length="40" mass="4465">MEVQLQHWSRITPVTMPTQQQLARRSGAVSTAAPMDRDLG</sequence>
<dbReference type="EMBL" id="PDWZ02000001">
    <property type="protein sequence ID" value="KAB2110481.1"/>
    <property type="molecule type" value="Genomic_DNA"/>
</dbReference>